<feature type="compositionally biased region" description="Polar residues" evidence="9">
    <location>
        <begin position="17"/>
        <end position="50"/>
    </location>
</feature>
<evidence type="ECO:0000259" key="11">
    <source>
        <dbReference type="PROSITE" id="PS51050"/>
    </source>
</evidence>
<keyword evidence="13" id="KW-1185">Reference proteome</keyword>
<evidence type="ECO:0000259" key="10">
    <source>
        <dbReference type="PROSITE" id="PS50982"/>
    </source>
</evidence>
<keyword evidence="4" id="KW-0862">Zinc</keyword>
<evidence type="ECO:0000256" key="2">
    <source>
        <dbReference type="ARBA" id="ARBA00022723"/>
    </source>
</evidence>
<keyword evidence="7" id="KW-0804">Transcription</keyword>
<evidence type="ECO:0000256" key="7">
    <source>
        <dbReference type="ARBA" id="ARBA00023163"/>
    </source>
</evidence>
<evidence type="ECO:0000256" key="9">
    <source>
        <dbReference type="SAM" id="MobiDB-lite"/>
    </source>
</evidence>
<gene>
    <name evidence="12" type="ORF">C2S53_006278</name>
</gene>
<dbReference type="Gene3D" id="3.30.40.100">
    <property type="match status" value="1"/>
</dbReference>
<keyword evidence="3" id="KW-0863">Zinc-finger</keyword>
<proteinExistence type="predicted"/>
<dbReference type="GO" id="GO:0008270">
    <property type="term" value="F:zinc ion binding"/>
    <property type="evidence" value="ECO:0007669"/>
    <property type="project" value="UniProtKB-KW"/>
</dbReference>
<keyword evidence="8" id="KW-0539">Nucleus</keyword>
<keyword evidence="6" id="KW-0238">DNA-binding</keyword>
<comment type="caution">
    <text evidence="12">The sequence shown here is derived from an EMBL/GenBank/DDBJ whole genome shotgun (WGS) entry which is preliminary data.</text>
</comment>
<dbReference type="PROSITE" id="PS51050">
    <property type="entry name" value="ZF_CW"/>
    <property type="match status" value="1"/>
</dbReference>
<dbReference type="PANTHER" id="PTHR12396">
    <property type="entry name" value="METHYL-CPG BINDING PROTEIN, MBD"/>
    <property type="match status" value="1"/>
</dbReference>
<keyword evidence="5" id="KW-0805">Transcription regulation</keyword>
<dbReference type="InterPro" id="IPR016177">
    <property type="entry name" value="DNA-bd_dom_sf"/>
</dbReference>
<evidence type="ECO:0000256" key="5">
    <source>
        <dbReference type="ARBA" id="ARBA00023015"/>
    </source>
</evidence>
<feature type="region of interest" description="Disordered" evidence="9">
    <location>
        <begin position="1"/>
        <end position="50"/>
    </location>
</feature>
<evidence type="ECO:0000256" key="1">
    <source>
        <dbReference type="ARBA" id="ARBA00004123"/>
    </source>
</evidence>
<dbReference type="GO" id="GO:0000118">
    <property type="term" value="C:histone deacetylase complex"/>
    <property type="evidence" value="ECO:0007669"/>
    <property type="project" value="UniProtKB-ARBA"/>
</dbReference>
<dbReference type="InterPro" id="IPR011124">
    <property type="entry name" value="Znf_CW"/>
</dbReference>
<accession>A0AAD4ITV2</accession>
<evidence type="ECO:0000313" key="13">
    <source>
        <dbReference type="Proteomes" id="UP001190926"/>
    </source>
</evidence>
<evidence type="ECO:0000256" key="4">
    <source>
        <dbReference type="ARBA" id="ARBA00022833"/>
    </source>
</evidence>
<evidence type="ECO:0000256" key="6">
    <source>
        <dbReference type="ARBA" id="ARBA00023125"/>
    </source>
</evidence>
<sequence length="347" mass="38749">MEPHSLKLTIKLKSEKSVGNSLATTDNLSNVKGEPSASNSSCRPGSLAASSQDQVNFISAGGLQNHSGLDEENPSENSQYQLVLYDPSGNGSGEARTPDPISDQPTSFPRQHQRAVLPSVGAFTVQCANCFKWRFIPTKEKYEEIREHIIEEPFFCGAAKEWRPDISCDDPPDLVQDGSRLWAIDKPSIAQPPPGWQRLLKFRGEGSTKFADVYYVAPSGKRLRSMVEIQRYLDEHPEYKEQGVSLSRFSFQIPRPLQENYVRKRPARATPTSDADDLGMLRFPHPSEVQPISWVSPDVDTDLQLNRPGRSTETQSAKKRKTPSKTRANGDSVHNPVKFNLEEADQL</sequence>
<evidence type="ECO:0000256" key="8">
    <source>
        <dbReference type="ARBA" id="ARBA00023242"/>
    </source>
</evidence>
<name>A0AAD4ITV2_PERFH</name>
<feature type="domain" description="CW-type" evidence="11">
    <location>
        <begin position="117"/>
        <end position="176"/>
    </location>
</feature>
<dbReference type="Pfam" id="PF01429">
    <property type="entry name" value="MBD"/>
    <property type="match status" value="1"/>
</dbReference>
<dbReference type="FunFam" id="3.30.890.10:FF:000012">
    <property type="entry name" value="Methyl-CpG-binding domain-containing protein 1"/>
    <property type="match status" value="1"/>
</dbReference>
<feature type="region of interest" description="Disordered" evidence="9">
    <location>
        <begin position="83"/>
        <end position="108"/>
    </location>
</feature>
<dbReference type="AlphaFoldDB" id="A0AAD4ITV2"/>
<dbReference type="InterPro" id="IPR001739">
    <property type="entry name" value="Methyl_CpG_DNA-bd"/>
</dbReference>
<dbReference type="Gene3D" id="3.30.890.10">
    <property type="entry name" value="Methyl-cpg-binding Protein 2, Chain A"/>
    <property type="match status" value="1"/>
</dbReference>
<feature type="region of interest" description="Disordered" evidence="9">
    <location>
        <begin position="260"/>
        <end position="347"/>
    </location>
</feature>
<dbReference type="PROSITE" id="PS50982">
    <property type="entry name" value="MBD"/>
    <property type="match status" value="1"/>
</dbReference>
<dbReference type="Proteomes" id="UP001190926">
    <property type="component" value="Unassembled WGS sequence"/>
</dbReference>
<comment type="subcellular location">
    <subcellularLocation>
        <location evidence="1">Nucleus</location>
    </subcellularLocation>
</comment>
<dbReference type="EMBL" id="SDAM02002107">
    <property type="protein sequence ID" value="KAH6821447.1"/>
    <property type="molecule type" value="Genomic_DNA"/>
</dbReference>
<protein>
    <submittedName>
        <fullName evidence="12">Methyl-CPG-binding domain protein 02</fullName>
    </submittedName>
</protein>
<feature type="domain" description="MBD" evidence="10">
    <location>
        <begin position="182"/>
        <end position="256"/>
    </location>
</feature>
<evidence type="ECO:0000313" key="12">
    <source>
        <dbReference type="EMBL" id="KAH6821447.1"/>
    </source>
</evidence>
<reference evidence="12 13" key="1">
    <citation type="journal article" date="2021" name="Nat. Commun.">
        <title>Incipient diploidization of the medicinal plant Perilla within 10,000 years.</title>
        <authorList>
            <person name="Zhang Y."/>
            <person name="Shen Q."/>
            <person name="Leng L."/>
            <person name="Zhang D."/>
            <person name="Chen S."/>
            <person name="Shi Y."/>
            <person name="Ning Z."/>
            <person name="Chen S."/>
        </authorList>
    </citation>
    <scope>NUCLEOTIDE SEQUENCE [LARGE SCALE GENOMIC DNA]</scope>
    <source>
        <strain evidence="13">cv. PC099</strain>
    </source>
</reference>
<dbReference type="CDD" id="cd01396">
    <property type="entry name" value="MeCP2_MBD"/>
    <property type="match status" value="1"/>
</dbReference>
<keyword evidence="2" id="KW-0479">Metal-binding</keyword>
<dbReference type="SMART" id="SM00391">
    <property type="entry name" value="MBD"/>
    <property type="match status" value="1"/>
</dbReference>
<evidence type="ECO:0000256" key="3">
    <source>
        <dbReference type="ARBA" id="ARBA00022771"/>
    </source>
</evidence>
<organism evidence="12 13">
    <name type="scientific">Perilla frutescens var. hirtella</name>
    <name type="common">Perilla citriodora</name>
    <name type="synonym">Perilla setoyensis</name>
    <dbReference type="NCBI Taxonomy" id="608512"/>
    <lineage>
        <taxon>Eukaryota</taxon>
        <taxon>Viridiplantae</taxon>
        <taxon>Streptophyta</taxon>
        <taxon>Embryophyta</taxon>
        <taxon>Tracheophyta</taxon>
        <taxon>Spermatophyta</taxon>
        <taxon>Magnoliopsida</taxon>
        <taxon>eudicotyledons</taxon>
        <taxon>Gunneridae</taxon>
        <taxon>Pentapetalae</taxon>
        <taxon>asterids</taxon>
        <taxon>lamiids</taxon>
        <taxon>Lamiales</taxon>
        <taxon>Lamiaceae</taxon>
        <taxon>Nepetoideae</taxon>
        <taxon>Elsholtzieae</taxon>
        <taxon>Perilla</taxon>
    </lineage>
</organism>
<dbReference type="GO" id="GO:0003677">
    <property type="term" value="F:DNA binding"/>
    <property type="evidence" value="ECO:0007669"/>
    <property type="project" value="UniProtKB-KW"/>
</dbReference>
<dbReference type="Pfam" id="PF07496">
    <property type="entry name" value="zf-CW"/>
    <property type="match status" value="1"/>
</dbReference>
<dbReference type="PANTHER" id="PTHR12396:SF0">
    <property type="entry name" value="METHYL-CPG BINDING DOMAIN PROTEIN-LIKE, ISOFORM C"/>
    <property type="match status" value="1"/>
</dbReference>
<dbReference type="SUPFAM" id="SSF54171">
    <property type="entry name" value="DNA-binding domain"/>
    <property type="match status" value="1"/>
</dbReference>